<dbReference type="AlphaFoldDB" id="A0AA86UXJ7"/>
<dbReference type="Proteomes" id="UP001642409">
    <property type="component" value="Unassembled WGS sequence"/>
</dbReference>
<comment type="caution">
    <text evidence="1">The sequence shown here is derived from an EMBL/GenBank/DDBJ whole genome shotgun (WGS) entry which is preliminary data.</text>
</comment>
<reference evidence="1" key="1">
    <citation type="submission" date="2023-06" db="EMBL/GenBank/DDBJ databases">
        <authorList>
            <person name="Kurt Z."/>
        </authorList>
    </citation>
    <scope>NUCLEOTIDE SEQUENCE</scope>
</reference>
<proteinExistence type="predicted"/>
<dbReference type="EMBL" id="CAXDID020000014">
    <property type="protein sequence ID" value="CAL5981999.1"/>
    <property type="molecule type" value="Genomic_DNA"/>
</dbReference>
<evidence type="ECO:0000313" key="2">
    <source>
        <dbReference type="EMBL" id="CAL5981999.1"/>
    </source>
</evidence>
<keyword evidence="3" id="KW-1185">Reference proteome</keyword>
<reference evidence="2 3" key="2">
    <citation type="submission" date="2024-07" db="EMBL/GenBank/DDBJ databases">
        <authorList>
            <person name="Akdeniz Z."/>
        </authorList>
    </citation>
    <scope>NUCLEOTIDE SEQUENCE [LARGE SCALE GENOMIC DNA]</scope>
</reference>
<evidence type="ECO:0000313" key="1">
    <source>
        <dbReference type="EMBL" id="CAI9952108.1"/>
    </source>
</evidence>
<organism evidence="1">
    <name type="scientific">Hexamita inflata</name>
    <dbReference type="NCBI Taxonomy" id="28002"/>
    <lineage>
        <taxon>Eukaryota</taxon>
        <taxon>Metamonada</taxon>
        <taxon>Diplomonadida</taxon>
        <taxon>Hexamitidae</taxon>
        <taxon>Hexamitinae</taxon>
        <taxon>Hexamita</taxon>
    </lineage>
</organism>
<sequence length="217" mass="24888">MIKIQTYYHIVFPQVHFLDRHVKVEQLALTLENYLLRSNCDHLNIHVSPISIQSLSYSVCAITTPFLTDSFSLIKLLLLSKHKVLILIKNPLSKIMHEAVSIFLQSSVSKHQITFFGLVGVLNPIQSPGLAVSVDQSVIQSFDFVFTEENIRLQRVKTNIYCKRGQEKTFKTLQNGMCKQNTNNFWAENNKILNDVVFGNGTVFSARIDAFLKERWE</sequence>
<name>A0AA86UXJ7_9EUKA</name>
<protein>
    <submittedName>
        <fullName evidence="2">Hypothetical_protein</fullName>
    </submittedName>
</protein>
<evidence type="ECO:0000313" key="3">
    <source>
        <dbReference type="Proteomes" id="UP001642409"/>
    </source>
</evidence>
<dbReference type="EMBL" id="CATOUU010000831">
    <property type="protein sequence ID" value="CAI9952108.1"/>
    <property type="molecule type" value="Genomic_DNA"/>
</dbReference>
<gene>
    <name evidence="1" type="ORF">HINF_LOCUS39753</name>
    <name evidence="2" type="ORF">HINF_LOCUS6924</name>
</gene>
<accession>A0AA86UXJ7</accession>